<dbReference type="PANTHER" id="PTHR11601:SF34">
    <property type="entry name" value="CYSTEINE DESULFURASE"/>
    <property type="match status" value="1"/>
</dbReference>
<dbReference type="InterPro" id="IPR015422">
    <property type="entry name" value="PyrdxlP-dep_Trfase_small"/>
</dbReference>
<dbReference type="InterPro" id="IPR015424">
    <property type="entry name" value="PyrdxlP-dep_Trfase"/>
</dbReference>
<comment type="caution">
    <text evidence="10">The sequence shown here is derived from an EMBL/GenBank/DDBJ whole genome shotgun (WGS) entry which is preliminary data.</text>
</comment>
<reference evidence="10 11" key="1">
    <citation type="submission" date="2019-08" db="EMBL/GenBank/DDBJ databases">
        <title>In-depth cultivation of the pig gut microbiome towards novel bacterial diversity and tailored functional studies.</title>
        <authorList>
            <person name="Wylensek D."/>
            <person name="Hitch T.C.A."/>
            <person name="Clavel T."/>
        </authorList>
    </citation>
    <scope>NUCLEOTIDE SEQUENCE [LARGE SCALE GENOMIC DNA]</scope>
    <source>
        <strain evidence="10 11">WCA-MUC-591-APC-3H</strain>
    </source>
</reference>
<dbReference type="Gene3D" id="1.10.260.50">
    <property type="match status" value="1"/>
</dbReference>
<dbReference type="PANTHER" id="PTHR11601">
    <property type="entry name" value="CYSTEINE DESULFURYLASE FAMILY MEMBER"/>
    <property type="match status" value="1"/>
</dbReference>
<comment type="cofactor">
    <cofactor evidence="1">
        <name>pyridoxal 5'-phosphate</name>
        <dbReference type="ChEBI" id="CHEBI:597326"/>
    </cofactor>
</comment>
<evidence type="ECO:0000256" key="8">
    <source>
        <dbReference type="ARBA" id="ARBA00050776"/>
    </source>
</evidence>
<gene>
    <name evidence="10" type="ORF">FYJ64_05220</name>
</gene>
<dbReference type="Pfam" id="PF00266">
    <property type="entry name" value="Aminotran_5"/>
    <property type="match status" value="1"/>
</dbReference>
<dbReference type="AlphaFoldDB" id="A0A6L5Y592"/>
<accession>A0A6L5Y592</accession>
<dbReference type="InterPro" id="IPR016454">
    <property type="entry name" value="Cysteine_dSase"/>
</dbReference>
<organism evidence="10 11">
    <name type="scientific">Hornefia butyriciproducens</name>
    <dbReference type="NCBI Taxonomy" id="2652293"/>
    <lineage>
        <taxon>Bacteria</taxon>
        <taxon>Bacillati</taxon>
        <taxon>Bacillota</taxon>
        <taxon>Clostridia</taxon>
        <taxon>Peptostreptococcales</taxon>
        <taxon>Anaerovoracaceae</taxon>
        <taxon>Hornefia</taxon>
    </lineage>
</organism>
<dbReference type="GO" id="GO:0031071">
    <property type="term" value="F:cysteine desulfurase activity"/>
    <property type="evidence" value="ECO:0007669"/>
    <property type="project" value="UniProtKB-EC"/>
</dbReference>
<dbReference type="FunFam" id="3.40.640.10:FF:000084">
    <property type="entry name" value="IscS-like cysteine desulfurase"/>
    <property type="match status" value="1"/>
</dbReference>
<dbReference type="GO" id="GO:0051536">
    <property type="term" value="F:iron-sulfur cluster binding"/>
    <property type="evidence" value="ECO:0007669"/>
    <property type="project" value="UniProtKB-KW"/>
</dbReference>
<sequence>MIYLDNSSTTRQADEVTALMSEVAREDFGNPSSLHRLGLSAQNRVTLARKQVAKALGATPEEICFNSCGTEGDSTVISGVAESRRHRGNKIITSAVEHPAVLEACARLEHKGFEVVRIPVDGECRIDMERYEAELDERTVLVSVMTVNNETGAVMPVRRMAEAAHAKKILFHTDAVQALGKIPLAGIGADFITVSGHKIHGPKGTGALYIRKGTHLPPLLPGGGQEKNMRSGTENVPGIAGLGEACRLLERESTEKMAAARMYLLEGIREQIPDIRVNSPKDGAASVLNISFLGTRGEVLLHTLEEDEIYVSTGSACSSNKKGRSHVLSAMGLSPKEIEGAIRFSFSRYNTVEEMDVVLGRLTAAVNRFRRLGSFR</sequence>
<evidence type="ECO:0000256" key="7">
    <source>
        <dbReference type="ARBA" id="ARBA00023014"/>
    </source>
</evidence>
<evidence type="ECO:0000256" key="4">
    <source>
        <dbReference type="ARBA" id="ARBA00022723"/>
    </source>
</evidence>
<evidence type="ECO:0000313" key="11">
    <source>
        <dbReference type="Proteomes" id="UP000474676"/>
    </source>
</evidence>
<keyword evidence="11" id="KW-1185">Reference proteome</keyword>
<protein>
    <submittedName>
        <fullName evidence="10">Cysteine desulfurase</fullName>
    </submittedName>
</protein>
<dbReference type="RefSeq" id="WP_154574162.1">
    <property type="nucleotide sequence ID" value="NZ_VUMZ01000004.1"/>
</dbReference>
<dbReference type="GO" id="GO:0046872">
    <property type="term" value="F:metal ion binding"/>
    <property type="evidence" value="ECO:0007669"/>
    <property type="project" value="UniProtKB-KW"/>
</dbReference>
<dbReference type="InterPro" id="IPR000192">
    <property type="entry name" value="Aminotrans_V_dom"/>
</dbReference>
<proteinExistence type="inferred from homology"/>
<keyword evidence="4" id="KW-0479">Metal-binding</keyword>
<evidence type="ECO:0000256" key="6">
    <source>
        <dbReference type="ARBA" id="ARBA00023004"/>
    </source>
</evidence>
<dbReference type="Gene3D" id="3.40.640.10">
    <property type="entry name" value="Type I PLP-dependent aspartate aminotransferase-like (Major domain)"/>
    <property type="match status" value="1"/>
</dbReference>
<evidence type="ECO:0000313" key="10">
    <source>
        <dbReference type="EMBL" id="MST51711.1"/>
    </source>
</evidence>
<dbReference type="GeneID" id="303114717"/>
<keyword evidence="3" id="KW-0808">Transferase</keyword>
<evidence type="ECO:0000259" key="9">
    <source>
        <dbReference type="Pfam" id="PF00266"/>
    </source>
</evidence>
<evidence type="ECO:0000256" key="2">
    <source>
        <dbReference type="ARBA" id="ARBA00006490"/>
    </source>
</evidence>
<keyword evidence="7" id="KW-0411">Iron-sulfur</keyword>
<comment type="catalytic activity">
    <reaction evidence="8">
        <text>(sulfur carrier)-H + L-cysteine = (sulfur carrier)-SH + L-alanine</text>
        <dbReference type="Rhea" id="RHEA:43892"/>
        <dbReference type="Rhea" id="RHEA-COMP:14737"/>
        <dbReference type="Rhea" id="RHEA-COMP:14739"/>
        <dbReference type="ChEBI" id="CHEBI:29917"/>
        <dbReference type="ChEBI" id="CHEBI:35235"/>
        <dbReference type="ChEBI" id="CHEBI:57972"/>
        <dbReference type="ChEBI" id="CHEBI:64428"/>
        <dbReference type="EC" id="2.8.1.7"/>
    </reaction>
</comment>
<dbReference type="SUPFAM" id="SSF53383">
    <property type="entry name" value="PLP-dependent transferases"/>
    <property type="match status" value="1"/>
</dbReference>
<dbReference type="InterPro" id="IPR015421">
    <property type="entry name" value="PyrdxlP-dep_Trfase_major"/>
</dbReference>
<evidence type="ECO:0000256" key="1">
    <source>
        <dbReference type="ARBA" id="ARBA00001933"/>
    </source>
</evidence>
<dbReference type="Gene3D" id="3.90.1150.10">
    <property type="entry name" value="Aspartate Aminotransferase, domain 1"/>
    <property type="match status" value="1"/>
</dbReference>
<feature type="domain" description="Aminotransferase class V" evidence="9">
    <location>
        <begin position="2"/>
        <end position="357"/>
    </location>
</feature>
<comment type="similarity">
    <text evidence="2">Belongs to the class-V pyridoxal-phosphate-dependent aminotransferase family. NifS/IscS subfamily.</text>
</comment>
<dbReference type="Proteomes" id="UP000474676">
    <property type="component" value="Unassembled WGS sequence"/>
</dbReference>
<dbReference type="PIRSF" id="PIRSF005572">
    <property type="entry name" value="NifS"/>
    <property type="match status" value="1"/>
</dbReference>
<keyword evidence="6" id="KW-0408">Iron</keyword>
<evidence type="ECO:0000256" key="5">
    <source>
        <dbReference type="ARBA" id="ARBA00022898"/>
    </source>
</evidence>
<evidence type="ECO:0000256" key="3">
    <source>
        <dbReference type="ARBA" id="ARBA00022679"/>
    </source>
</evidence>
<name>A0A6L5Y592_9FIRM</name>
<dbReference type="EMBL" id="VUMZ01000004">
    <property type="protein sequence ID" value="MST51711.1"/>
    <property type="molecule type" value="Genomic_DNA"/>
</dbReference>
<keyword evidence="5" id="KW-0663">Pyridoxal phosphate</keyword>